<keyword evidence="5 11" id="KW-0479">Metal-binding</keyword>
<evidence type="ECO:0000256" key="5">
    <source>
        <dbReference type="ARBA" id="ARBA00022723"/>
    </source>
</evidence>
<dbReference type="PANTHER" id="PTHR43880">
    <property type="entry name" value="ALCOHOL DEHYDROGENASE"/>
    <property type="match status" value="1"/>
</dbReference>
<dbReference type="Pfam" id="PF08240">
    <property type="entry name" value="ADH_N"/>
    <property type="match status" value="1"/>
</dbReference>
<feature type="domain" description="Alcohol dehydrogenase-like N-terminal" evidence="13">
    <location>
        <begin position="36"/>
        <end position="164"/>
    </location>
</feature>
<dbReference type="FunFam" id="3.40.50.720:FF:000003">
    <property type="entry name" value="S-(hydroxymethyl)glutathione dehydrogenase"/>
    <property type="match status" value="1"/>
</dbReference>
<dbReference type="FunFam" id="3.90.180.10:FF:000007">
    <property type="entry name" value="Alcohol dehydrogenase 6"/>
    <property type="match status" value="1"/>
</dbReference>
<evidence type="ECO:0000256" key="7">
    <source>
        <dbReference type="ARBA" id="ARBA00023002"/>
    </source>
</evidence>
<dbReference type="InterPro" id="IPR036291">
    <property type="entry name" value="NAD(P)-bd_dom_sf"/>
</dbReference>
<evidence type="ECO:0000256" key="8">
    <source>
        <dbReference type="ARBA" id="ARBA00023027"/>
    </source>
</evidence>
<dbReference type="InterPro" id="IPR002328">
    <property type="entry name" value="ADH_Zn_CS"/>
</dbReference>
<evidence type="ECO:0000256" key="4">
    <source>
        <dbReference type="ARBA" id="ARBA00013190"/>
    </source>
</evidence>
<accession>A0A5N6RER5</accession>
<evidence type="ECO:0000259" key="12">
    <source>
        <dbReference type="Pfam" id="PF00107"/>
    </source>
</evidence>
<dbReference type="Pfam" id="PF00107">
    <property type="entry name" value="ADH_zinc_N"/>
    <property type="match status" value="1"/>
</dbReference>
<dbReference type="InterPro" id="IPR013149">
    <property type="entry name" value="ADH-like_C"/>
</dbReference>
<dbReference type="CDD" id="cd08277">
    <property type="entry name" value="liver_alcohol_DH_like"/>
    <property type="match status" value="1"/>
</dbReference>
<evidence type="ECO:0000256" key="6">
    <source>
        <dbReference type="ARBA" id="ARBA00022833"/>
    </source>
</evidence>
<dbReference type="GO" id="GO:0005829">
    <property type="term" value="C:cytosol"/>
    <property type="evidence" value="ECO:0007669"/>
    <property type="project" value="TreeGrafter"/>
</dbReference>
<evidence type="ECO:0000256" key="3">
    <source>
        <dbReference type="ARBA" id="ARBA00011738"/>
    </source>
</evidence>
<keyword evidence="6 11" id="KW-0862">Zinc</keyword>
<evidence type="ECO:0000256" key="1">
    <source>
        <dbReference type="ARBA" id="ARBA00001947"/>
    </source>
</evidence>
<evidence type="ECO:0000256" key="11">
    <source>
        <dbReference type="RuleBase" id="RU361277"/>
    </source>
</evidence>
<dbReference type="AlphaFoldDB" id="A0A5N6RER5"/>
<dbReference type="GO" id="GO:0008270">
    <property type="term" value="F:zinc ion binding"/>
    <property type="evidence" value="ECO:0007669"/>
    <property type="project" value="InterPro"/>
</dbReference>
<keyword evidence="7" id="KW-0560">Oxidoreductase</keyword>
<dbReference type="GO" id="GO:0046294">
    <property type="term" value="P:formaldehyde catabolic process"/>
    <property type="evidence" value="ECO:0007669"/>
    <property type="project" value="TreeGrafter"/>
</dbReference>
<keyword evidence="8" id="KW-0520">NAD</keyword>
<gene>
    <name evidence="14" type="ORF">FH972_016071</name>
</gene>
<dbReference type="EC" id="1.1.1.1" evidence="4"/>
<dbReference type="Proteomes" id="UP000327013">
    <property type="component" value="Chromosome 6"/>
</dbReference>
<dbReference type="GO" id="GO:0004022">
    <property type="term" value="F:alcohol dehydrogenase (NAD+) activity"/>
    <property type="evidence" value="ECO:0007669"/>
    <property type="project" value="UniProtKB-EC"/>
</dbReference>
<comment type="catalytic activity">
    <reaction evidence="9">
        <text>a secondary alcohol + NAD(+) = a ketone + NADH + H(+)</text>
        <dbReference type="Rhea" id="RHEA:10740"/>
        <dbReference type="ChEBI" id="CHEBI:15378"/>
        <dbReference type="ChEBI" id="CHEBI:17087"/>
        <dbReference type="ChEBI" id="CHEBI:35681"/>
        <dbReference type="ChEBI" id="CHEBI:57540"/>
        <dbReference type="ChEBI" id="CHEBI:57945"/>
        <dbReference type="EC" id="1.1.1.1"/>
    </reaction>
</comment>
<evidence type="ECO:0000313" key="15">
    <source>
        <dbReference type="Proteomes" id="UP000327013"/>
    </source>
</evidence>
<comment type="catalytic activity">
    <reaction evidence="10">
        <text>a primary alcohol + NAD(+) = an aldehyde + NADH + H(+)</text>
        <dbReference type="Rhea" id="RHEA:10736"/>
        <dbReference type="ChEBI" id="CHEBI:15378"/>
        <dbReference type="ChEBI" id="CHEBI:15734"/>
        <dbReference type="ChEBI" id="CHEBI:17478"/>
        <dbReference type="ChEBI" id="CHEBI:57540"/>
        <dbReference type="ChEBI" id="CHEBI:57945"/>
        <dbReference type="EC" id="1.1.1.1"/>
    </reaction>
</comment>
<comment type="cofactor">
    <cofactor evidence="1 11">
        <name>Zn(2+)</name>
        <dbReference type="ChEBI" id="CHEBI:29105"/>
    </cofactor>
</comment>
<dbReference type="InterPro" id="IPR013154">
    <property type="entry name" value="ADH-like_N"/>
</dbReference>
<dbReference type="Gene3D" id="3.40.50.720">
    <property type="entry name" value="NAD(P)-binding Rossmann-like Domain"/>
    <property type="match status" value="1"/>
</dbReference>
<dbReference type="SUPFAM" id="SSF51735">
    <property type="entry name" value="NAD(P)-binding Rossmann-fold domains"/>
    <property type="match status" value="1"/>
</dbReference>
<name>A0A5N6RER5_9ROSI</name>
<comment type="subunit">
    <text evidence="3">Homodimer.</text>
</comment>
<evidence type="ECO:0000256" key="10">
    <source>
        <dbReference type="ARBA" id="ARBA00049243"/>
    </source>
</evidence>
<evidence type="ECO:0000256" key="2">
    <source>
        <dbReference type="ARBA" id="ARBA00010902"/>
    </source>
</evidence>
<dbReference type="Gene3D" id="3.90.180.10">
    <property type="entry name" value="Medium-chain alcohol dehydrogenases, catalytic domain"/>
    <property type="match status" value="1"/>
</dbReference>
<proteinExistence type="inferred from homology"/>
<evidence type="ECO:0000256" key="9">
    <source>
        <dbReference type="ARBA" id="ARBA00049164"/>
    </source>
</evidence>
<feature type="domain" description="Alcohol dehydrogenase-like C-terminal" evidence="12">
    <location>
        <begin position="207"/>
        <end position="326"/>
    </location>
</feature>
<dbReference type="OrthoDB" id="417550at2759"/>
<dbReference type="SUPFAM" id="SSF50129">
    <property type="entry name" value="GroES-like"/>
    <property type="match status" value="2"/>
</dbReference>
<sequence length="375" mass="40580">MSKSVSEVITCKAAVWWGIEEPAVKVEEIQVDPPKSSEVRVKILYASLCHTDILCTKGFPMPLFPRALGHEGVGVVESVGEGVKDIKEGDLVIPTYIGECQECENCLSGKTNLCLKYPLTLSGLMPDGTSRLLSVKGQRLYHILSCSTWSEYMVVDANYVVKIDPSVALPLPHASFLSCGFSTGFGAAWKEAKIEKGSTVAVLGLGAVIEGVRIQGAAKIIGIDKNERKKIKGKAFRMTDFINPDECDKSISELIKEITGGMGVDYYFECTGVAPLVNQTLLATKMGKGQTLVIGAGAHSTVEINFLSLMLGGNLKGSIFGGIKAKTELPVIIDKCKNKEIQLDELLTHQVSLEDIDKAFELLKQPDCVKVLIKL</sequence>
<protein>
    <recommendedName>
        <fullName evidence="4">alcohol dehydrogenase</fullName>
        <ecNumber evidence="4">1.1.1.1</ecNumber>
    </recommendedName>
</protein>
<dbReference type="PROSITE" id="PS00059">
    <property type="entry name" value="ADH_ZINC"/>
    <property type="match status" value="1"/>
</dbReference>
<reference evidence="14 15" key="1">
    <citation type="submission" date="2019-06" db="EMBL/GenBank/DDBJ databases">
        <title>A chromosomal-level reference genome of Carpinus fangiana (Coryloideae, Betulaceae).</title>
        <authorList>
            <person name="Yang X."/>
            <person name="Wang Z."/>
            <person name="Zhang L."/>
            <person name="Hao G."/>
            <person name="Liu J."/>
            <person name="Yang Y."/>
        </authorList>
    </citation>
    <scope>NUCLEOTIDE SEQUENCE [LARGE SCALE GENOMIC DNA]</scope>
    <source>
        <strain evidence="14">Cfa_2016G</strain>
        <tissue evidence="14">Leaf</tissue>
    </source>
</reference>
<organism evidence="14 15">
    <name type="scientific">Carpinus fangiana</name>
    <dbReference type="NCBI Taxonomy" id="176857"/>
    <lineage>
        <taxon>Eukaryota</taxon>
        <taxon>Viridiplantae</taxon>
        <taxon>Streptophyta</taxon>
        <taxon>Embryophyta</taxon>
        <taxon>Tracheophyta</taxon>
        <taxon>Spermatophyta</taxon>
        <taxon>Magnoliopsida</taxon>
        <taxon>eudicotyledons</taxon>
        <taxon>Gunneridae</taxon>
        <taxon>Pentapetalae</taxon>
        <taxon>rosids</taxon>
        <taxon>fabids</taxon>
        <taxon>Fagales</taxon>
        <taxon>Betulaceae</taxon>
        <taxon>Carpinus</taxon>
    </lineage>
</organism>
<evidence type="ECO:0000313" key="14">
    <source>
        <dbReference type="EMBL" id="KAE8077513.1"/>
    </source>
</evidence>
<dbReference type="PANTHER" id="PTHR43880:SF38">
    <property type="entry name" value="ALCOHOL DEHYDROGENASE-RELATED"/>
    <property type="match status" value="1"/>
</dbReference>
<keyword evidence="15" id="KW-1185">Reference proteome</keyword>
<dbReference type="EMBL" id="CM017326">
    <property type="protein sequence ID" value="KAE8077513.1"/>
    <property type="molecule type" value="Genomic_DNA"/>
</dbReference>
<evidence type="ECO:0000259" key="13">
    <source>
        <dbReference type="Pfam" id="PF08240"/>
    </source>
</evidence>
<dbReference type="InterPro" id="IPR011032">
    <property type="entry name" value="GroES-like_sf"/>
</dbReference>
<comment type="similarity">
    <text evidence="2">Belongs to the zinc-containing alcohol dehydrogenase family. Class-III subfamily.</text>
</comment>
<dbReference type="GO" id="GO:0051903">
    <property type="term" value="F:S-(hydroxymethyl)glutathione dehydrogenase [NAD(P)+] activity"/>
    <property type="evidence" value="ECO:0007669"/>
    <property type="project" value="TreeGrafter"/>
</dbReference>